<reference evidence="2" key="2">
    <citation type="submission" date="2019-02" db="EMBL/GenBank/DDBJ databases">
        <title>Surfactin genes in H2O-1 strain.</title>
        <authorList>
            <person name="Seldin L."/>
        </authorList>
    </citation>
    <scope>NUCLEOTIDE SEQUENCE</scope>
    <source>
        <strain evidence="2">H2O-1</strain>
    </source>
</reference>
<reference evidence="1" key="1">
    <citation type="submission" date="2019-02" db="EMBL/GenBank/DDBJ databases">
        <title>Surfactin genes in AB2.0 and TSBSO3.8 strains.</title>
        <authorList>
            <person name="Seldin L."/>
        </authorList>
    </citation>
    <scope>NUCLEOTIDE SEQUENCE</scope>
    <source>
        <strain evidence="1">TSBSO3.8</strain>
    </source>
</reference>
<accession>A0A5P6A6F1</accession>
<gene>
    <name evidence="2" type="ORF">H2O1_2806</name>
    <name evidence="1" type="ORF">TSBSO38_1725</name>
</gene>
<protein>
    <submittedName>
        <fullName evidence="2">Uncharacterized protein</fullName>
    </submittedName>
</protein>
<sequence>MTDSIRCLFFVTKSAREFSHLSKILCYDLMEYNFEGIVVHE</sequence>
<evidence type="ECO:0000313" key="1">
    <source>
        <dbReference type="EMBL" id="QFG70483.1"/>
    </source>
</evidence>
<dbReference type="AlphaFoldDB" id="A0A5P6A6F1"/>
<proteinExistence type="predicted"/>
<evidence type="ECO:0000313" key="2">
    <source>
        <dbReference type="EMBL" id="QFG70526.1"/>
    </source>
</evidence>
<dbReference type="EMBL" id="MK570509">
    <property type="protein sequence ID" value="QFG70526.1"/>
    <property type="molecule type" value="Genomic_DNA"/>
</dbReference>
<organism evidence="2">
    <name type="scientific">Bacillus amyloliquefaciens</name>
    <name type="common">Bacillus velezensis</name>
    <dbReference type="NCBI Taxonomy" id="1390"/>
    <lineage>
        <taxon>Bacteria</taxon>
        <taxon>Bacillati</taxon>
        <taxon>Bacillota</taxon>
        <taxon>Bacilli</taxon>
        <taxon>Bacillales</taxon>
        <taxon>Bacillaceae</taxon>
        <taxon>Bacillus</taxon>
        <taxon>Bacillus amyloliquefaciens group</taxon>
    </lineage>
</organism>
<name>A0A5P6A6F1_BACAM</name>
<dbReference type="EMBL" id="MK570508">
    <property type="protein sequence ID" value="QFG70483.1"/>
    <property type="molecule type" value="Genomic_DNA"/>
</dbReference>